<dbReference type="EMBL" id="UINC01161459">
    <property type="protein sequence ID" value="SVD60669.1"/>
    <property type="molecule type" value="Genomic_DNA"/>
</dbReference>
<dbReference type="InterPro" id="IPR015421">
    <property type="entry name" value="PyrdxlP-dep_Trfase_major"/>
</dbReference>
<reference evidence="5" key="1">
    <citation type="submission" date="2018-05" db="EMBL/GenBank/DDBJ databases">
        <authorList>
            <person name="Lanie J.A."/>
            <person name="Ng W.-L."/>
            <person name="Kazmierczak K.M."/>
            <person name="Andrzejewski T.M."/>
            <person name="Davidsen T.M."/>
            <person name="Wayne K.J."/>
            <person name="Tettelin H."/>
            <person name="Glass J.I."/>
            <person name="Rusch D."/>
            <person name="Podicherti R."/>
            <person name="Tsui H.-C.T."/>
            <person name="Winkler M.E."/>
        </authorList>
    </citation>
    <scope>NUCLEOTIDE SEQUENCE</scope>
</reference>
<sequence>VSSPVSHVLPHIQVHSGYVPGEQPLGRQEVIKLNTNENPYPPSPYVVAAINDEISKLRLYPNPTSLPLREAIADLHDLEPNQVLVGNGSDDILNLCARCFADHDHPVGMTSPSYSLYSVLASLQHAPFVEVPFREGF</sequence>
<keyword evidence="3" id="KW-0663">Pyridoxal phosphate</keyword>
<dbReference type="AlphaFoldDB" id="A0A382WPS3"/>
<dbReference type="InterPro" id="IPR050106">
    <property type="entry name" value="HistidinolP_aminotransfase"/>
</dbReference>
<evidence type="ECO:0000256" key="3">
    <source>
        <dbReference type="ARBA" id="ARBA00022898"/>
    </source>
</evidence>
<keyword evidence="2" id="KW-0808">Transferase</keyword>
<feature type="non-terminal residue" evidence="5">
    <location>
        <position position="137"/>
    </location>
</feature>
<dbReference type="Gene3D" id="3.90.1150.10">
    <property type="entry name" value="Aspartate Aminotransferase, domain 1"/>
    <property type="match status" value="1"/>
</dbReference>
<dbReference type="PANTHER" id="PTHR43643:SF3">
    <property type="entry name" value="HISTIDINOL-PHOSPHATE AMINOTRANSFERASE"/>
    <property type="match status" value="1"/>
</dbReference>
<dbReference type="PANTHER" id="PTHR43643">
    <property type="entry name" value="HISTIDINOL-PHOSPHATE AMINOTRANSFERASE 2"/>
    <property type="match status" value="1"/>
</dbReference>
<accession>A0A382WPS3</accession>
<evidence type="ECO:0000259" key="4">
    <source>
        <dbReference type="Pfam" id="PF00155"/>
    </source>
</evidence>
<evidence type="ECO:0000256" key="2">
    <source>
        <dbReference type="ARBA" id="ARBA00022679"/>
    </source>
</evidence>
<feature type="non-terminal residue" evidence="5">
    <location>
        <position position="1"/>
    </location>
</feature>
<dbReference type="GO" id="GO:0008483">
    <property type="term" value="F:transaminase activity"/>
    <property type="evidence" value="ECO:0007669"/>
    <property type="project" value="UniProtKB-KW"/>
</dbReference>
<organism evidence="5">
    <name type="scientific">marine metagenome</name>
    <dbReference type="NCBI Taxonomy" id="408172"/>
    <lineage>
        <taxon>unclassified sequences</taxon>
        <taxon>metagenomes</taxon>
        <taxon>ecological metagenomes</taxon>
    </lineage>
</organism>
<dbReference type="InterPro" id="IPR004839">
    <property type="entry name" value="Aminotransferase_I/II_large"/>
</dbReference>
<proteinExistence type="predicted"/>
<dbReference type="InterPro" id="IPR015422">
    <property type="entry name" value="PyrdxlP-dep_Trfase_small"/>
</dbReference>
<keyword evidence="1" id="KW-0032">Aminotransferase</keyword>
<gene>
    <name evidence="5" type="ORF">METZ01_LOCUS413523</name>
</gene>
<dbReference type="Pfam" id="PF00155">
    <property type="entry name" value="Aminotran_1_2"/>
    <property type="match status" value="1"/>
</dbReference>
<dbReference type="SUPFAM" id="SSF53383">
    <property type="entry name" value="PLP-dependent transferases"/>
    <property type="match status" value="1"/>
</dbReference>
<name>A0A382WPS3_9ZZZZ</name>
<feature type="domain" description="Aminotransferase class I/classII large" evidence="4">
    <location>
        <begin position="29"/>
        <end position="134"/>
    </location>
</feature>
<protein>
    <recommendedName>
        <fullName evidence="4">Aminotransferase class I/classII large domain-containing protein</fullName>
    </recommendedName>
</protein>
<dbReference type="InterPro" id="IPR015424">
    <property type="entry name" value="PyrdxlP-dep_Trfase"/>
</dbReference>
<evidence type="ECO:0000313" key="5">
    <source>
        <dbReference type="EMBL" id="SVD60669.1"/>
    </source>
</evidence>
<dbReference type="GO" id="GO:0030170">
    <property type="term" value="F:pyridoxal phosphate binding"/>
    <property type="evidence" value="ECO:0007669"/>
    <property type="project" value="InterPro"/>
</dbReference>
<dbReference type="Gene3D" id="3.40.640.10">
    <property type="entry name" value="Type I PLP-dependent aspartate aminotransferase-like (Major domain)"/>
    <property type="match status" value="1"/>
</dbReference>
<evidence type="ECO:0000256" key="1">
    <source>
        <dbReference type="ARBA" id="ARBA00022576"/>
    </source>
</evidence>